<evidence type="ECO:0000313" key="4">
    <source>
        <dbReference type="EMBL" id="MBB4026379.1"/>
    </source>
</evidence>
<feature type="transmembrane region" description="Helical" evidence="1">
    <location>
        <begin position="87"/>
        <end position="108"/>
    </location>
</feature>
<feature type="domain" description="FecR protein" evidence="2">
    <location>
        <begin position="183"/>
        <end position="279"/>
    </location>
</feature>
<dbReference type="FunFam" id="2.60.120.1440:FF:000001">
    <property type="entry name" value="Putative anti-sigma factor"/>
    <property type="match status" value="1"/>
</dbReference>
<dbReference type="Gene3D" id="2.60.120.1440">
    <property type="match status" value="1"/>
</dbReference>
<protein>
    <recommendedName>
        <fullName evidence="6">FecR family protein</fullName>
    </recommendedName>
</protein>
<dbReference type="Pfam" id="PF04773">
    <property type="entry name" value="FecR"/>
    <property type="match status" value="1"/>
</dbReference>
<keyword evidence="1" id="KW-0472">Membrane</keyword>
<evidence type="ECO:0000313" key="5">
    <source>
        <dbReference type="Proteomes" id="UP000546007"/>
    </source>
</evidence>
<keyword evidence="1" id="KW-1133">Transmembrane helix</keyword>
<proteinExistence type="predicted"/>
<dbReference type="Proteomes" id="UP000546007">
    <property type="component" value="Unassembled WGS sequence"/>
</dbReference>
<dbReference type="InterPro" id="IPR012373">
    <property type="entry name" value="Ferrdict_sens_TM"/>
</dbReference>
<dbReference type="InterPro" id="IPR032508">
    <property type="entry name" value="FecR_C"/>
</dbReference>
<evidence type="ECO:0000259" key="2">
    <source>
        <dbReference type="Pfam" id="PF04773"/>
    </source>
</evidence>
<keyword evidence="1" id="KW-0812">Transmembrane</keyword>
<accession>A0A7W6HWR6</accession>
<dbReference type="PANTHER" id="PTHR30273:SF2">
    <property type="entry name" value="PROTEIN FECR"/>
    <property type="match status" value="1"/>
</dbReference>
<dbReference type="Gene3D" id="3.55.50.30">
    <property type="match status" value="1"/>
</dbReference>
<dbReference type="GeneID" id="93101982"/>
<organism evidence="4 5">
    <name type="scientific">Butyricimonas faecihominis</name>
    <dbReference type="NCBI Taxonomy" id="1472416"/>
    <lineage>
        <taxon>Bacteria</taxon>
        <taxon>Pseudomonadati</taxon>
        <taxon>Bacteroidota</taxon>
        <taxon>Bacteroidia</taxon>
        <taxon>Bacteroidales</taxon>
        <taxon>Odoribacteraceae</taxon>
        <taxon>Butyricimonas</taxon>
    </lineage>
</organism>
<name>A0A7W6HWR6_9BACT</name>
<sequence length="398" mass="45775">MQIYDKEYRIAQLLAKEITGTLSLEEREELEIWRNENHSTQELYKQILDPQNRSQRDQFVKELNLEKSWKHVQQQIIPKYSHIKHSLTWISGIVASILIIIGVSLVLFNAPKSDQVSKIIAGIHSGSPKAIFITPEGKQIHLTPQDTIQTLKLENGLIAINQGNTFEYSGSDNQPLNINKFNTIQVPRGGEYELILPDSTHVWINSDSELSFPVHFNKENREVILSGEAYFAVAKKMKQPFIVKTKDEIEIKVLGTQFNVRAYPEARTIETTLNQGAVKISSKQQSVELKPNQQAVYTKTNKQINTRNVDASLYSAWKDGLFVFENQPLEDIMTTLARWYNINVFYSNPAVKDFHFTGDLERYSDFKQTLQMLEKATSIHFIINENNVTVEEIYQIKN</sequence>
<keyword evidence="5" id="KW-1185">Reference proteome</keyword>
<dbReference type="Pfam" id="PF16344">
    <property type="entry name" value="FecR_C"/>
    <property type="match status" value="1"/>
</dbReference>
<dbReference type="EMBL" id="JACIES010000005">
    <property type="protein sequence ID" value="MBB4026379.1"/>
    <property type="molecule type" value="Genomic_DNA"/>
</dbReference>
<dbReference type="InterPro" id="IPR006860">
    <property type="entry name" value="FecR"/>
</dbReference>
<dbReference type="OrthoDB" id="772265at2"/>
<dbReference type="RefSeq" id="WP_151411537.1">
    <property type="nucleotide sequence ID" value="NZ_AP028155.1"/>
</dbReference>
<comment type="caution">
    <text evidence="4">The sequence shown here is derived from an EMBL/GenBank/DDBJ whole genome shotgun (WGS) entry which is preliminary data.</text>
</comment>
<evidence type="ECO:0008006" key="6">
    <source>
        <dbReference type="Google" id="ProtNLM"/>
    </source>
</evidence>
<reference evidence="4 5" key="1">
    <citation type="submission" date="2020-08" db="EMBL/GenBank/DDBJ databases">
        <title>Genomic Encyclopedia of Type Strains, Phase IV (KMG-IV): sequencing the most valuable type-strain genomes for metagenomic binning, comparative biology and taxonomic classification.</title>
        <authorList>
            <person name="Goeker M."/>
        </authorList>
    </citation>
    <scope>NUCLEOTIDE SEQUENCE [LARGE SCALE GENOMIC DNA]</scope>
    <source>
        <strain evidence="4 5">DSM 105721</strain>
    </source>
</reference>
<feature type="domain" description="Protein FecR C-terminal" evidence="3">
    <location>
        <begin position="322"/>
        <end position="390"/>
    </location>
</feature>
<evidence type="ECO:0000259" key="3">
    <source>
        <dbReference type="Pfam" id="PF16344"/>
    </source>
</evidence>
<dbReference type="PANTHER" id="PTHR30273">
    <property type="entry name" value="PERIPLASMIC SIGNAL SENSOR AND SIGMA FACTOR ACTIVATOR FECR-RELATED"/>
    <property type="match status" value="1"/>
</dbReference>
<dbReference type="AlphaFoldDB" id="A0A7W6HWR6"/>
<dbReference type="GO" id="GO:0016989">
    <property type="term" value="F:sigma factor antagonist activity"/>
    <property type="evidence" value="ECO:0007669"/>
    <property type="project" value="TreeGrafter"/>
</dbReference>
<gene>
    <name evidence="4" type="ORF">GGR14_002173</name>
</gene>
<evidence type="ECO:0000256" key="1">
    <source>
        <dbReference type="SAM" id="Phobius"/>
    </source>
</evidence>